<reference evidence="7" key="1">
    <citation type="submission" date="2022-03" db="EMBL/GenBank/DDBJ databases">
        <authorList>
            <person name="Sayadi A."/>
        </authorList>
    </citation>
    <scope>NUCLEOTIDE SEQUENCE</scope>
</reference>
<name>A0A9P0JSV3_ACAOB</name>
<keyword evidence="6" id="KW-0539">Nucleus</keyword>
<dbReference type="GO" id="GO:0005635">
    <property type="term" value="C:nuclear envelope"/>
    <property type="evidence" value="ECO:0007669"/>
    <property type="project" value="UniProtKB-SubCell"/>
</dbReference>
<evidence type="ECO:0000256" key="4">
    <source>
        <dbReference type="ARBA" id="ARBA00022473"/>
    </source>
</evidence>
<accession>A0A9P0JSV3</accession>
<dbReference type="PANTHER" id="PTHR14482">
    <property type="entry name" value="CHROMOSOME 12 ORF 43 HOMOLOG"/>
    <property type="match status" value="1"/>
</dbReference>
<dbReference type="InterPro" id="IPR026694">
    <property type="entry name" value="CUSTOS"/>
</dbReference>
<dbReference type="Proteomes" id="UP001152888">
    <property type="component" value="Unassembled WGS sequence"/>
</dbReference>
<comment type="subcellular location">
    <subcellularLocation>
        <location evidence="1">Nucleus envelope</location>
    </subcellularLocation>
</comment>
<gene>
    <name evidence="7" type="ORF">ACAOBT_LOCUS3148</name>
</gene>
<evidence type="ECO:0000256" key="3">
    <source>
        <dbReference type="ARBA" id="ARBA00013465"/>
    </source>
</evidence>
<protein>
    <recommendedName>
        <fullName evidence="3">Protein CUSTOS</fullName>
    </recommendedName>
</protein>
<evidence type="ECO:0000313" key="7">
    <source>
        <dbReference type="EMBL" id="CAH1959373.1"/>
    </source>
</evidence>
<dbReference type="GO" id="GO:0016055">
    <property type="term" value="P:Wnt signaling pathway"/>
    <property type="evidence" value="ECO:0007669"/>
    <property type="project" value="UniProtKB-KW"/>
</dbReference>
<evidence type="ECO:0000256" key="1">
    <source>
        <dbReference type="ARBA" id="ARBA00004259"/>
    </source>
</evidence>
<comment type="similarity">
    <text evidence="2">Belongs to the CUSTOS family.</text>
</comment>
<dbReference type="AlphaFoldDB" id="A0A9P0JSV3"/>
<evidence type="ECO:0000313" key="8">
    <source>
        <dbReference type="Proteomes" id="UP001152888"/>
    </source>
</evidence>
<keyword evidence="4" id="KW-0217">Developmental protein</keyword>
<dbReference type="Pfam" id="PF23999">
    <property type="entry name" value="CUSTOS"/>
    <property type="match status" value="1"/>
</dbReference>
<evidence type="ECO:0000256" key="5">
    <source>
        <dbReference type="ARBA" id="ARBA00022687"/>
    </source>
</evidence>
<sequence>MKNIKLKMSSDSSDDDNIELLKEAQDSQFINDSMFNKGIKGKKVAEKIELPGSLRKCKDEDEQFNLLKVTPQFQQYVSKQLDTILDSSLKYKKLKVSTATVDCKRSTKEYSGGVKLFHTSETVLDDSSVDFEDISSKSFSIEYKKLKVDVDEESFKEVVVTGEDILSRESTKHWSKRGKAPMFEYKKQKNGQITLIEPTLK</sequence>
<evidence type="ECO:0000256" key="2">
    <source>
        <dbReference type="ARBA" id="ARBA00008632"/>
    </source>
</evidence>
<keyword evidence="5" id="KW-0879">Wnt signaling pathway</keyword>
<comment type="caution">
    <text evidence="7">The sequence shown here is derived from an EMBL/GenBank/DDBJ whole genome shotgun (WGS) entry which is preliminary data.</text>
</comment>
<dbReference type="EMBL" id="CAKOFQ010006681">
    <property type="protein sequence ID" value="CAH1959373.1"/>
    <property type="molecule type" value="Genomic_DNA"/>
</dbReference>
<evidence type="ECO:0000256" key="6">
    <source>
        <dbReference type="ARBA" id="ARBA00023242"/>
    </source>
</evidence>
<keyword evidence="8" id="KW-1185">Reference proteome</keyword>
<organism evidence="7 8">
    <name type="scientific">Acanthoscelides obtectus</name>
    <name type="common">Bean weevil</name>
    <name type="synonym">Bruchus obtectus</name>
    <dbReference type="NCBI Taxonomy" id="200917"/>
    <lineage>
        <taxon>Eukaryota</taxon>
        <taxon>Metazoa</taxon>
        <taxon>Ecdysozoa</taxon>
        <taxon>Arthropoda</taxon>
        <taxon>Hexapoda</taxon>
        <taxon>Insecta</taxon>
        <taxon>Pterygota</taxon>
        <taxon>Neoptera</taxon>
        <taxon>Endopterygota</taxon>
        <taxon>Coleoptera</taxon>
        <taxon>Polyphaga</taxon>
        <taxon>Cucujiformia</taxon>
        <taxon>Chrysomeloidea</taxon>
        <taxon>Chrysomelidae</taxon>
        <taxon>Bruchinae</taxon>
        <taxon>Bruchini</taxon>
        <taxon>Acanthoscelides</taxon>
    </lineage>
</organism>
<proteinExistence type="inferred from homology"/>
<dbReference type="OrthoDB" id="8196889at2759"/>
<dbReference type="PANTHER" id="PTHR14482:SF0">
    <property type="entry name" value="PROTEIN CUSTOS"/>
    <property type="match status" value="1"/>
</dbReference>